<evidence type="ECO:0000256" key="6">
    <source>
        <dbReference type="SAM" id="Phobius"/>
    </source>
</evidence>
<keyword evidence="5 6" id="KW-0472">Membrane</keyword>
<dbReference type="STRING" id="1317125.SAMN05444128_1677"/>
<feature type="domain" description="Putative auto-transporter adhesin head GIN" evidence="8">
    <location>
        <begin position="642"/>
        <end position="825"/>
    </location>
</feature>
<evidence type="ECO:0000259" key="7">
    <source>
        <dbReference type="Pfam" id="PF04024"/>
    </source>
</evidence>
<dbReference type="InterPro" id="IPR052027">
    <property type="entry name" value="PspC"/>
</dbReference>
<evidence type="ECO:0000259" key="10">
    <source>
        <dbReference type="Pfam" id="PF22744"/>
    </source>
</evidence>
<dbReference type="InterPro" id="IPR021255">
    <property type="entry name" value="DUF2807"/>
</dbReference>
<feature type="domain" description="PspC-related transmembrane region" evidence="9">
    <location>
        <begin position="305"/>
        <end position="445"/>
    </location>
</feature>
<evidence type="ECO:0000313" key="11">
    <source>
        <dbReference type="EMBL" id="SIT86180.1"/>
    </source>
</evidence>
<dbReference type="RefSeq" id="WP_076667390.1">
    <property type="nucleotide sequence ID" value="NZ_FTPP01000001.1"/>
</dbReference>
<feature type="domain" description="Phage shock protein PspC N-terminal" evidence="7">
    <location>
        <begin position="204"/>
        <end position="261"/>
    </location>
</feature>
<dbReference type="Pfam" id="PF22744">
    <property type="entry name" value="Toast-rack_PspC-Cterm"/>
    <property type="match status" value="1"/>
</dbReference>
<accession>A0A1R3X7I0</accession>
<dbReference type="EMBL" id="FTPP01000001">
    <property type="protein sequence ID" value="SIT86180.1"/>
    <property type="molecule type" value="Genomic_DNA"/>
</dbReference>
<dbReference type="OrthoDB" id="5772680at2"/>
<feature type="transmembrane region" description="Helical" evidence="6">
    <location>
        <begin position="340"/>
        <end position="362"/>
    </location>
</feature>
<dbReference type="Pfam" id="PF04024">
    <property type="entry name" value="PspC"/>
    <property type="match status" value="2"/>
</dbReference>
<keyword evidence="12" id="KW-1185">Reference proteome</keyword>
<keyword evidence="4 6" id="KW-1133">Transmembrane helix</keyword>
<name>A0A1R3X7I0_9BACT</name>
<evidence type="ECO:0000256" key="3">
    <source>
        <dbReference type="ARBA" id="ARBA00022692"/>
    </source>
</evidence>
<dbReference type="InterPro" id="IPR007168">
    <property type="entry name" value="Phageshock_PspC_N"/>
</dbReference>
<keyword evidence="3 6" id="KW-0812">Transmembrane</keyword>
<evidence type="ECO:0000256" key="2">
    <source>
        <dbReference type="ARBA" id="ARBA00022475"/>
    </source>
</evidence>
<evidence type="ECO:0000259" key="8">
    <source>
        <dbReference type="Pfam" id="PF10988"/>
    </source>
</evidence>
<dbReference type="GO" id="GO:0005886">
    <property type="term" value="C:plasma membrane"/>
    <property type="evidence" value="ECO:0007669"/>
    <property type="project" value="UniProtKB-SubCell"/>
</dbReference>
<feature type="transmembrane region" description="Helical" evidence="6">
    <location>
        <begin position="179"/>
        <end position="198"/>
    </location>
</feature>
<evidence type="ECO:0000256" key="5">
    <source>
        <dbReference type="ARBA" id="ARBA00023136"/>
    </source>
</evidence>
<evidence type="ECO:0000256" key="4">
    <source>
        <dbReference type="ARBA" id="ARBA00022989"/>
    </source>
</evidence>
<gene>
    <name evidence="11" type="ORF">SAMN05444128_1677</name>
</gene>
<feature type="transmembrane region" description="Helical" evidence="6">
    <location>
        <begin position="235"/>
        <end position="258"/>
    </location>
</feature>
<organism evidence="11 12">
    <name type="scientific">Pontibacter indicus</name>
    <dbReference type="NCBI Taxonomy" id="1317125"/>
    <lineage>
        <taxon>Bacteria</taxon>
        <taxon>Pseudomonadati</taxon>
        <taxon>Bacteroidota</taxon>
        <taxon>Cytophagia</taxon>
        <taxon>Cytophagales</taxon>
        <taxon>Hymenobacteraceae</taxon>
        <taxon>Pontibacter</taxon>
    </lineage>
</organism>
<feature type="transmembrane region" description="Helical" evidence="6">
    <location>
        <begin position="382"/>
        <end position="406"/>
    </location>
</feature>
<proteinExistence type="predicted"/>
<sequence>MKKNININLQGIIFHIEEDGYEQLGRYLSSIRNYFSSYEGHEEIVADIEARIAEIFSMRLSPGKQVITLEDVQDLVAQMGEVTDFEILEPMEVEMPHARQAYSTGAPEPGFAEAGSGAAAAAAATAARPRRLYRDVSRKVVSGVSAGIANYLNVDPVWIRLIFVFLVIGTPITEGISGSFGLVLYIILWIALPVNYTLPEITVKKLFRDPDDKKLAGVASGIAKYFGVDVAVVRILFLALIFAGGFGILAYIILWVAVPEAASLTERMQMQGNPVTLASIEHTLKENLNMKDQNGEESTAAKVLLLPFRIISQIINWLGRALGPILGVLVTLIRVAAGVTLLVISLGLSVALFTSLFVSLGIVDGDMISMGDFPASVLLEGFPRLGLVAGFFVGLIPILFLILLSIGLLAKRFFMRPLVGWSLFGIWLISLFTMIAFIAAHADNFRRSGEVMNTQSFPVGPYPTITLDGYNTNSSFENRIYFDVQGHTGSDVQVQQRLQAKGKTEAEAQQNARMVTYRVVQTDSVLRFDDSFEFASGAAYRSQRMDVTLMIPQDKQLRLTSNFLRMVPSSAFEEEYSREKTLRNLWQVKGNLLSCITCASDTLDVAESDFAYAAAATMGAGGSVLMDESEYSSNKKTYEFSNFDAITVNGAYHVQVTQGNAYSLTASGDADDLEKLNISQNHGELVVEHKDRTFKFFDKQDPVLIQITVPELRSLDLSGAVKADIGHIKTDNLTLALTGATKAFVDVNVNRLKADITGASKSTFTGRADYLDMDIAGASKLDATRLVANTVEVEAAGACNVDVHATNTLRADAAGASKVRYRGNPDNVVTDVAGASKVSRM</sequence>
<reference evidence="12" key="1">
    <citation type="submission" date="2017-01" db="EMBL/GenBank/DDBJ databases">
        <authorList>
            <person name="Varghese N."/>
            <person name="Submissions S."/>
        </authorList>
    </citation>
    <scope>NUCLEOTIDE SEQUENCE [LARGE SCALE GENOMIC DNA]</scope>
    <source>
        <strain evidence="12">LP100</strain>
    </source>
</reference>
<dbReference type="Gene3D" id="2.160.20.120">
    <property type="match status" value="1"/>
</dbReference>
<feature type="transmembrane region" description="Helical" evidence="6">
    <location>
        <begin position="418"/>
        <end position="440"/>
    </location>
</feature>
<dbReference type="Pfam" id="PF10988">
    <property type="entry name" value="DUF2807"/>
    <property type="match status" value="1"/>
</dbReference>
<dbReference type="PANTHER" id="PTHR33885">
    <property type="entry name" value="PHAGE SHOCK PROTEIN C"/>
    <property type="match status" value="1"/>
</dbReference>
<dbReference type="PANTHER" id="PTHR33885:SF3">
    <property type="entry name" value="PHAGE SHOCK PROTEIN C"/>
    <property type="match status" value="1"/>
</dbReference>
<feature type="domain" description="Phage shock protein PspC N-terminal" evidence="7">
    <location>
        <begin position="130"/>
        <end position="194"/>
    </location>
</feature>
<feature type="transmembrane region" description="Helical" evidence="6">
    <location>
        <begin position="314"/>
        <end position="333"/>
    </location>
</feature>
<evidence type="ECO:0000313" key="12">
    <source>
        <dbReference type="Proteomes" id="UP000187181"/>
    </source>
</evidence>
<dbReference type="AlphaFoldDB" id="A0A1R3X7I0"/>
<protein>
    <submittedName>
        <fullName evidence="11">Phage shock protein C (PspC) family protein</fullName>
    </submittedName>
</protein>
<comment type="subcellular location">
    <subcellularLocation>
        <location evidence="1">Cell membrane</location>
        <topology evidence="1">Single-pass membrane protein</topology>
    </subcellularLocation>
</comment>
<dbReference type="Proteomes" id="UP000187181">
    <property type="component" value="Unassembled WGS sequence"/>
</dbReference>
<feature type="domain" description="PspC-related ToastRack" evidence="10">
    <location>
        <begin position="468"/>
        <end position="600"/>
    </location>
</feature>
<evidence type="ECO:0000256" key="1">
    <source>
        <dbReference type="ARBA" id="ARBA00004162"/>
    </source>
</evidence>
<keyword evidence="2" id="KW-1003">Cell membrane</keyword>
<dbReference type="InterPro" id="IPR054319">
    <property type="entry name" value="PspC-rel_ToastRack"/>
</dbReference>
<dbReference type="InterPro" id="IPR054321">
    <property type="entry name" value="PspC-rel_TM"/>
</dbReference>
<dbReference type="Pfam" id="PF22571">
    <property type="entry name" value="LiaI-LiaF-TM_PspC"/>
    <property type="match status" value="1"/>
</dbReference>
<evidence type="ECO:0000259" key="9">
    <source>
        <dbReference type="Pfam" id="PF22571"/>
    </source>
</evidence>